<keyword evidence="4" id="KW-1185">Reference proteome</keyword>
<dbReference type="AlphaFoldDB" id="A0A919S501"/>
<evidence type="ECO:0008006" key="5">
    <source>
        <dbReference type="Google" id="ProtNLM"/>
    </source>
</evidence>
<dbReference type="Proteomes" id="UP000681340">
    <property type="component" value="Unassembled WGS sequence"/>
</dbReference>
<feature type="compositionally biased region" description="Low complexity" evidence="1">
    <location>
        <begin position="215"/>
        <end position="226"/>
    </location>
</feature>
<feature type="signal peptide" evidence="2">
    <location>
        <begin position="1"/>
        <end position="21"/>
    </location>
</feature>
<accession>A0A919S501</accession>
<dbReference type="RefSeq" id="WP_212986675.1">
    <property type="nucleotide sequence ID" value="NZ_BAABEA010000003.1"/>
</dbReference>
<evidence type="ECO:0000256" key="2">
    <source>
        <dbReference type="SAM" id="SignalP"/>
    </source>
</evidence>
<keyword evidence="2" id="KW-0732">Signal</keyword>
<protein>
    <recommendedName>
        <fullName evidence="5">Lipoprotein</fullName>
    </recommendedName>
</protein>
<comment type="caution">
    <text evidence="3">The sequence shown here is derived from an EMBL/GenBank/DDBJ whole genome shotgun (WGS) entry which is preliminary data.</text>
</comment>
<evidence type="ECO:0000256" key="1">
    <source>
        <dbReference type="SAM" id="MobiDB-lite"/>
    </source>
</evidence>
<evidence type="ECO:0000313" key="3">
    <source>
        <dbReference type="EMBL" id="GIM63632.1"/>
    </source>
</evidence>
<organism evidence="3 4">
    <name type="scientific">Actinoplanes auranticolor</name>
    <dbReference type="NCBI Taxonomy" id="47988"/>
    <lineage>
        <taxon>Bacteria</taxon>
        <taxon>Bacillati</taxon>
        <taxon>Actinomycetota</taxon>
        <taxon>Actinomycetes</taxon>
        <taxon>Micromonosporales</taxon>
        <taxon>Micromonosporaceae</taxon>
        <taxon>Actinoplanes</taxon>
    </lineage>
</organism>
<name>A0A919S501_9ACTN</name>
<feature type="chain" id="PRO_5038766145" description="Lipoprotein" evidence="2">
    <location>
        <begin position="22"/>
        <end position="240"/>
    </location>
</feature>
<sequence length="240" mass="25697">MIRLRSTALLLTGGLSLAACSQPVAPAPADPKAAVTASLAGLTAGNYAYMVATSDRQVTGTTDFPSASAAWYTTFTDPEPDVYYERVIGEDRYNRTTPEEDRWQHWDLSRMPEAGERHGLAITRPDRTGATELLGMMDTATVEGSTIRGTLAVTTITGSSIVLQPLQFRLKGRTTFTATLDGQGRLSRLVVDVPATTEPLGPAGTWTLDITGYGTTPAPTRPTPTKEAPEDLYETETVGT</sequence>
<dbReference type="EMBL" id="BOQL01000005">
    <property type="protein sequence ID" value="GIM63632.1"/>
    <property type="molecule type" value="Genomic_DNA"/>
</dbReference>
<proteinExistence type="predicted"/>
<dbReference type="PROSITE" id="PS51257">
    <property type="entry name" value="PROKAR_LIPOPROTEIN"/>
    <property type="match status" value="1"/>
</dbReference>
<evidence type="ECO:0000313" key="4">
    <source>
        <dbReference type="Proteomes" id="UP000681340"/>
    </source>
</evidence>
<gene>
    <name evidence="3" type="ORF">Aau02nite_05280</name>
</gene>
<reference evidence="3" key="1">
    <citation type="submission" date="2021-03" db="EMBL/GenBank/DDBJ databases">
        <title>Whole genome shotgun sequence of Actinoplanes auranticolor NBRC 12245.</title>
        <authorList>
            <person name="Komaki H."/>
            <person name="Tamura T."/>
        </authorList>
    </citation>
    <scope>NUCLEOTIDE SEQUENCE</scope>
    <source>
        <strain evidence="3">NBRC 12245</strain>
    </source>
</reference>
<feature type="region of interest" description="Disordered" evidence="1">
    <location>
        <begin position="215"/>
        <end position="240"/>
    </location>
</feature>